<name>A0A6J4IGC2_9SPHI</name>
<gene>
    <name evidence="2" type="ORF">AVDCRST_MAG56-1848</name>
</gene>
<organism evidence="2">
    <name type="scientific">uncultured Cytophagales bacterium</name>
    <dbReference type="NCBI Taxonomy" id="158755"/>
    <lineage>
        <taxon>Bacteria</taxon>
        <taxon>Pseudomonadati</taxon>
        <taxon>Bacteroidota</taxon>
        <taxon>Sphingobacteriia</taxon>
        <taxon>Sphingobacteriales</taxon>
        <taxon>environmental samples</taxon>
    </lineage>
</organism>
<evidence type="ECO:0000256" key="1">
    <source>
        <dbReference type="SAM" id="MobiDB-lite"/>
    </source>
</evidence>
<dbReference type="AlphaFoldDB" id="A0A6J4IGC2"/>
<feature type="compositionally biased region" description="Basic residues" evidence="1">
    <location>
        <begin position="31"/>
        <end position="41"/>
    </location>
</feature>
<sequence>MSGLPCRSRVRTLSAAASESTGYKGSAPARKPVKKLPRTRKQAGIIG</sequence>
<accession>A0A6J4IGC2</accession>
<reference evidence="2" key="1">
    <citation type="submission" date="2020-02" db="EMBL/GenBank/DDBJ databases">
        <authorList>
            <person name="Meier V. D."/>
        </authorList>
    </citation>
    <scope>NUCLEOTIDE SEQUENCE</scope>
    <source>
        <strain evidence="2">AVDCRST_MAG56</strain>
    </source>
</reference>
<proteinExistence type="predicted"/>
<dbReference type="EMBL" id="CADCTQ010000172">
    <property type="protein sequence ID" value="CAA9249566.1"/>
    <property type="molecule type" value="Genomic_DNA"/>
</dbReference>
<feature type="region of interest" description="Disordered" evidence="1">
    <location>
        <begin position="1"/>
        <end position="47"/>
    </location>
</feature>
<protein>
    <submittedName>
        <fullName evidence="2">Uncharacterized protein</fullName>
    </submittedName>
</protein>
<evidence type="ECO:0000313" key="2">
    <source>
        <dbReference type="EMBL" id="CAA9249566.1"/>
    </source>
</evidence>